<dbReference type="Proteomes" id="UP000600220">
    <property type="component" value="Unassembled WGS sequence"/>
</dbReference>
<dbReference type="EMBL" id="AAXKXX010000004">
    <property type="protein sequence ID" value="EGQ4384370.1"/>
    <property type="molecule type" value="Genomic_DNA"/>
</dbReference>
<evidence type="ECO:0000256" key="3">
    <source>
        <dbReference type="ARBA" id="ARBA00023172"/>
    </source>
</evidence>
<dbReference type="InterPro" id="IPR044068">
    <property type="entry name" value="CB"/>
</dbReference>
<keyword evidence="2" id="KW-0238">DNA-binding</keyword>
<dbReference type="PROSITE" id="PS51900">
    <property type="entry name" value="CB"/>
    <property type="match status" value="1"/>
</dbReference>
<dbReference type="InterPro" id="IPR011010">
    <property type="entry name" value="DNA_brk_join_enz"/>
</dbReference>
<evidence type="ECO:0000313" key="5">
    <source>
        <dbReference type="Proteomes" id="UP000600220"/>
    </source>
</evidence>
<evidence type="ECO:0000256" key="2">
    <source>
        <dbReference type="ARBA" id="ARBA00023125"/>
    </source>
</evidence>
<keyword evidence="5" id="KW-1185">Reference proteome</keyword>
<dbReference type="InterPro" id="IPR025269">
    <property type="entry name" value="SAM-like_dom"/>
</dbReference>
<dbReference type="PANTHER" id="PTHR30349">
    <property type="entry name" value="PHAGE INTEGRASE-RELATED"/>
    <property type="match status" value="1"/>
</dbReference>
<dbReference type="InterPro" id="IPR002104">
    <property type="entry name" value="Integrase_catalytic"/>
</dbReference>
<dbReference type="InterPro" id="IPR010998">
    <property type="entry name" value="Integrase_recombinase_N"/>
</dbReference>
<dbReference type="GO" id="GO:0006310">
    <property type="term" value="P:DNA recombination"/>
    <property type="evidence" value="ECO:0007669"/>
    <property type="project" value="UniProtKB-KW"/>
</dbReference>
<evidence type="ECO:0000256" key="1">
    <source>
        <dbReference type="ARBA" id="ARBA00008857"/>
    </source>
</evidence>
<organism evidence="4 5">
    <name type="scientific">Staphylococcus pseudintermedius</name>
    <dbReference type="NCBI Taxonomy" id="283734"/>
    <lineage>
        <taxon>Bacteria</taxon>
        <taxon>Bacillati</taxon>
        <taxon>Bacillota</taxon>
        <taxon>Bacilli</taxon>
        <taxon>Bacillales</taxon>
        <taxon>Staphylococcaceae</taxon>
        <taxon>Staphylococcus</taxon>
        <taxon>Staphylococcus intermedius group</taxon>
    </lineage>
</organism>
<dbReference type="Pfam" id="PF13102">
    <property type="entry name" value="Phage_int_SAM_5"/>
    <property type="match status" value="1"/>
</dbReference>
<reference evidence="4 5" key="1">
    <citation type="submission" date="2018-11" db="EMBL/GenBank/DDBJ databases">
        <authorList>
            <consortium name="Veterinary Laboratory Investigation and Response Network"/>
        </authorList>
    </citation>
    <scope>NUCLEOTIDE SEQUENCE [LARGE SCALE GENOMIC DNA]</scope>
    <source>
        <strain evidence="4 5">SPSE-18-VL-LA-PA-Ryan-0021</strain>
    </source>
</reference>
<dbReference type="GO" id="GO:0003677">
    <property type="term" value="F:DNA binding"/>
    <property type="evidence" value="ECO:0007669"/>
    <property type="project" value="UniProtKB-UniRule"/>
</dbReference>
<comment type="caution">
    <text evidence="4">The sequence shown here is derived from an EMBL/GenBank/DDBJ whole genome shotgun (WGS) entry which is preliminary data.</text>
</comment>
<dbReference type="CDD" id="cd00397">
    <property type="entry name" value="DNA_BRE_C"/>
    <property type="match status" value="1"/>
</dbReference>
<dbReference type="GO" id="GO:0015074">
    <property type="term" value="P:DNA integration"/>
    <property type="evidence" value="ECO:0007669"/>
    <property type="project" value="InterPro"/>
</dbReference>
<dbReference type="SUPFAM" id="SSF56349">
    <property type="entry name" value="DNA breaking-rejoining enzymes"/>
    <property type="match status" value="1"/>
</dbReference>
<dbReference type="Pfam" id="PF00589">
    <property type="entry name" value="Phage_integrase"/>
    <property type="match status" value="1"/>
</dbReference>
<proteinExistence type="inferred from homology"/>
<keyword evidence="3" id="KW-0233">DNA recombination</keyword>
<dbReference type="PANTHER" id="PTHR30349:SF41">
    <property type="entry name" value="INTEGRASE_RECOMBINASE PROTEIN MJ0367-RELATED"/>
    <property type="match status" value="1"/>
</dbReference>
<evidence type="ECO:0000313" key="4">
    <source>
        <dbReference type="EMBL" id="EGQ4384370.1"/>
    </source>
</evidence>
<gene>
    <name evidence="4" type="ORF">EGV54_04595</name>
</gene>
<name>A0A8H9EQA2_STAPS</name>
<accession>A0A8H9EQA2</accession>
<dbReference type="AlphaFoldDB" id="A0A8H9EQA2"/>
<dbReference type="InterPro" id="IPR050090">
    <property type="entry name" value="Tyrosine_recombinase_XerCD"/>
</dbReference>
<evidence type="ECO:0008006" key="6">
    <source>
        <dbReference type="Google" id="ProtNLM"/>
    </source>
</evidence>
<dbReference type="PROSITE" id="PS51898">
    <property type="entry name" value="TYR_RECOMBINASE"/>
    <property type="match status" value="1"/>
</dbReference>
<dbReference type="Gene3D" id="1.10.150.130">
    <property type="match status" value="1"/>
</dbReference>
<sequence>MQNLSHITIMNYQKVFNSLKTFFYDCDNPMNITTPEAKEYIKYLKYEHVHYRDKLREKNEQRGLKPSTINTYIKVCKTIYQTLVDLEYIESNPFAKIKCLKRQNERIKTIPPQDINKLLNSLENAYYTDFRMFVTVHVLLDTFGRIDEVLHIKKSDIDFEKRTIYFGKTKNNEGRYVVFSNKTKKLIQELIDETREYNNDYLFLSVEGTRFTNDAFRNQLKKYCKEFEIPTNITPHMFRHTASMLFLENGGNIRVLQKILGHKKLATTEVYAHVSEDLLAIQQENYSPLEQVLGKQKKYVRPRNKRLK</sequence>
<dbReference type="Gene3D" id="1.10.443.10">
    <property type="entry name" value="Intergrase catalytic core"/>
    <property type="match status" value="1"/>
</dbReference>
<protein>
    <recommendedName>
        <fullName evidence="6">Integrase</fullName>
    </recommendedName>
</protein>
<comment type="similarity">
    <text evidence="1">Belongs to the 'phage' integrase family.</text>
</comment>
<dbReference type="InterPro" id="IPR013762">
    <property type="entry name" value="Integrase-like_cat_sf"/>
</dbReference>